<dbReference type="PROSITE" id="PS51192">
    <property type="entry name" value="HELICASE_ATP_BIND_1"/>
    <property type="match status" value="1"/>
</dbReference>
<dbReference type="InterPro" id="IPR018973">
    <property type="entry name" value="MZB"/>
</dbReference>
<dbReference type="InterPro" id="IPR007569">
    <property type="entry name" value="DUF559"/>
</dbReference>
<evidence type="ECO:0000256" key="2">
    <source>
        <dbReference type="ARBA" id="ARBA00022840"/>
    </source>
</evidence>
<dbReference type="PANTHER" id="PTHR47962:SF5">
    <property type="entry name" value="ATP-DEPENDENT HELICASE LHR-RELATED"/>
    <property type="match status" value="1"/>
</dbReference>
<sequence length="1722" mass="195340">MDVFRFRDSLIDDYRSFVEGFINIREKRIRSYVEKEISQGLYWPDPLIQLNPAFKSGKSVEDLVEEGILHRECGNIFRRKSHSDDSGELLRLYQHQEDAIRAALKGHNYVLTTGTGSGKSLSYIIPVVDHVLKKGSGRGVQAIIVYPMNALANSQFGELEKFLKYGYPEGKSPVTFERYTGQENDDKRREIIDNPPDIILTNFMMLELMLTRVKERTLIQRAEGLKFLVLDELHTYRGRQGSDVALLVRRVRERLGGEDLLCVGTSATMAGEGDYHQQKRDVARVSGTLFGSPVLPENVIGETLIRKTPSRSNEDQGFCEELKARLLSGDPPPTQYSRFVGDPLASWIESTFGVAEDGEGARLIRARPKTLRGDHGAAKDLSALTDVPTETCAKVIADYLLGGYQCETDPDMGKPPFAFRLHQFISRGDTVYCSLEGHKDRYMTLSGQQFVPGQRDKILLPMVFCRECGQEYYIVRRIKDKETGLFRYIPRELGDLEGKEDETGFLYFGEERPWSDDEEALRERLPEDWFETVRDQERIKKSMRDNVPVKVSVRPDGVEGQGGIEGAFIPTPFRFCPLCDVYYGQARGSDFTRLSTLSSEGRSTATTILGLSAIRQLKNDKELKEAARKLLSFTDNRQDASLQAGHFNDFVLVGLLRSALYRAVEKAGKEGLQHDELPDRVFDALNLPMEIYAKNPGTMFHAQKQTHKALKEVLGYRLYHDLRRGWRINLPNLEQCGLLDIKYLSLDEVCGEESLWKGSHEILVKATSETRKKVVKTLLDYMRRELAIRVDCLDQEHQDKIRRLSSQHLIDPWSIEENEKMTYSALLFPRSKGKDDYFGNVFLSPKGGYGNYLRRSSTFRLDGQKLHLEDTDLIIKDILSRLTLAGLVEEVVPPRSEGDVPGYQLPASCLLWVAGDGKKPFHDPLRVPNESIGGGRTNPFFVDFYKDIAQGLLGYEGREHTAQVGNDLRIDRENRFREGKLPILFCSPTMELGVDIAELNVVNMRNVPPTPANYAQRSGRAGRGGQPALVFSYCTKGSPHDQFFFKRPTEMVSGSVSPPNMDLLNEDLIRAHVYALWLSESGKDLFRSLKDILDLSGEDPSLELVDSIKEALGDKSIRARTETRVKKVLSSLEDDLKQSDWYNDGWISGVLNRVDANMEEACGRWRKLYRAALAQAKRQNKIRLDATRTREEKDRANGLRAEAESQINLLTDVDNVHQSDFYSYRYFASEGFLPGYNFPRLPISAYIPGRRKGQRDEFLSRPRFLAVSEFGPQSIIYHEGSRYSIGRAILPVDGDVGTGKAKICEACGYVHPIEEGSGLDHCEICGAALGNPFDNLLRMQNVVARRREKINADEEERLRQGYELKSGIRFVEHGGRASYRTATIVSDEGELGTLTYGHGATLYRINLGWVRRSDKDQKGFVLDLEKGTWEKNNAMKDENEGDDPMSSKVARVIPYVEDQRNCLLFRPTETMDQDRMASLQSALKNAIQVRYQLEDSELAAEPLPNSGDRKQILFYESGEGGAGVLRKLVDDPKALKAVAKEALSLCHFNPITGEDLKKAPHGTENCEAACYDCLMSYYNQRDHLLLDRKKIQEYLMALASAEIRTSSVEATRDAHLGSLLKGCESDLERKWLNLMEEHNLRLPSHGQHFIPSCGTRSDFYYDDRHVVIYIDGPHHDFKDRRARDQEQEERLEDQGFTVLRFGHQDDWLKKIAENPHLFGWKG</sequence>
<dbReference type="GO" id="GO:0003677">
    <property type="term" value="F:DNA binding"/>
    <property type="evidence" value="ECO:0007669"/>
    <property type="project" value="TreeGrafter"/>
</dbReference>
<dbReference type="GO" id="GO:0005524">
    <property type="term" value="F:ATP binding"/>
    <property type="evidence" value="ECO:0007669"/>
    <property type="project" value="UniProtKB-KW"/>
</dbReference>
<keyword evidence="5" id="KW-0347">Helicase</keyword>
<dbReference type="PANTHER" id="PTHR47962">
    <property type="entry name" value="ATP-DEPENDENT HELICASE LHR-RELATED-RELATED"/>
    <property type="match status" value="1"/>
</dbReference>
<dbReference type="InterPro" id="IPR052511">
    <property type="entry name" value="ATP-dep_Helicase"/>
</dbReference>
<dbReference type="PROSITE" id="PS51194">
    <property type="entry name" value="HELICASE_CTER"/>
    <property type="match status" value="1"/>
</dbReference>
<protein>
    <submittedName>
        <fullName evidence="5">ATP-dependent helicase YprA, contains C-terminal metal-binding DUF1998 domain</fullName>
    </submittedName>
</protein>
<keyword evidence="6" id="KW-1185">Reference proteome</keyword>
<name>A0A1X7K7Z7_9BACT</name>
<dbReference type="Pfam" id="PF04480">
    <property type="entry name" value="DUF559"/>
    <property type="match status" value="1"/>
</dbReference>
<dbReference type="Gene3D" id="3.40.50.300">
    <property type="entry name" value="P-loop containing nucleotide triphosphate hydrolases"/>
    <property type="match status" value="2"/>
</dbReference>
<dbReference type="Pfam" id="PF00270">
    <property type="entry name" value="DEAD"/>
    <property type="match status" value="1"/>
</dbReference>
<evidence type="ECO:0000259" key="3">
    <source>
        <dbReference type="PROSITE" id="PS51192"/>
    </source>
</evidence>
<evidence type="ECO:0000313" key="6">
    <source>
        <dbReference type="Proteomes" id="UP000193355"/>
    </source>
</evidence>
<dbReference type="GO" id="GO:0016887">
    <property type="term" value="F:ATP hydrolysis activity"/>
    <property type="evidence" value="ECO:0007669"/>
    <property type="project" value="TreeGrafter"/>
</dbReference>
<dbReference type="EMBL" id="FXBB01000023">
    <property type="protein sequence ID" value="SMG37187.1"/>
    <property type="molecule type" value="Genomic_DNA"/>
</dbReference>
<feature type="domain" description="Helicase ATP-binding" evidence="3">
    <location>
        <begin position="100"/>
        <end position="287"/>
    </location>
</feature>
<evidence type="ECO:0000313" key="5">
    <source>
        <dbReference type="EMBL" id="SMG37187.1"/>
    </source>
</evidence>
<reference evidence="6" key="1">
    <citation type="submission" date="2017-04" db="EMBL/GenBank/DDBJ databases">
        <authorList>
            <person name="Varghese N."/>
            <person name="Submissions S."/>
        </authorList>
    </citation>
    <scope>NUCLEOTIDE SEQUENCE [LARGE SCALE GENOMIC DNA]</scope>
    <source>
        <strain evidence="6">USBA 82</strain>
    </source>
</reference>
<dbReference type="CDD" id="cd17923">
    <property type="entry name" value="DEXHc_Hrq1-like"/>
    <property type="match status" value="1"/>
</dbReference>
<feature type="domain" description="Helicase C-terminal" evidence="4">
    <location>
        <begin position="924"/>
        <end position="1069"/>
    </location>
</feature>
<dbReference type="InterPro" id="IPR027417">
    <property type="entry name" value="P-loop_NTPase"/>
</dbReference>
<dbReference type="Pfam" id="PF09369">
    <property type="entry name" value="MZB"/>
    <property type="match status" value="1"/>
</dbReference>
<accession>A0A1X7K7Z7</accession>
<dbReference type="SUPFAM" id="SSF52540">
    <property type="entry name" value="P-loop containing nucleoside triphosphate hydrolases"/>
    <property type="match status" value="2"/>
</dbReference>
<keyword evidence="5" id="KW-0378">Hydrolase</keyword>
<dbReference type="InterPro" id="IPR014001">
    <property type="entry name" value="Helicase_ATP-bd"/>
</dbReference>
<dbReference type="SUPFAM" id="SSF52980">
    <property type="entry name" value="Restriction endonuclease-like"/>
    <property type="match status" value="1"/>
</dbReference>
<dbReference type="STRING" id="561720.SAMN06275492_1234"/>
<dbReference type="SMART" id="SM00487">
    <property type="entry name" value="DEXDc"/>
    <property type="match status" value="1"/>
</dbReference>
<dbReference type="InterPro" id="IPR011335">
    <property type="entry name" value="Restrct_endonuc-II-like"/>
</dbReference>
<dbReference type="SMART" id="SM00490">
    <property type="entry name" value="HELICc"/>
    <property type="match status" value="1"/>
</dbReference>
<gene>
    <name evidence="5" type="ORF">SAMN06275492_1234</name>
</gene>
<dbReference type="GO" id="GO:0004386">
    <property type="term" value="F:helicase activity"/>
    <property type="evidence" value="ECO:0007669"/>
    <property type="project" value="UniProtKB-KW"/>
</dbReference>
<evidence type="ECO:0000259" key="4">
    <source>
        <dbReference type="PROSITE" id="PS51194"/>
    </source>
</evidence>
<dbReference type="Pfam" id="PF00271">
    <property type="entry name" value="Helicase_C"/>
    <property type="match status" value="1"/>
</dbReference>
<dbReference type="InterPro" id="IPR011545">
    <property type="entry name" value="DEAD/DEAH_box_helicase_dom"/>
</dbReference>
<keyword evidence="2" id="KW-0067">ATP-binding</keyword>
<organism evidence="5 6">
    <name type="scientific">Dethiosulfovibrio salsuginis</name>
    <dbReference type="NCBI Taxonomy" id="561720"/>
    <lineage>
        <taxon>Bacteria</taxon>
        <taxon>Thermotogati</taxon>
        <taxon>Synergistota</taxon>
        <taxon>Synergistia</taxon>
        <taxon>Synergistales</taxon>
        <taxon>Dethiosulfovibrionaceae</taxon>
        <taxon>Dethiosulfovibrio</taxon>
    </lineage>
</organism>
<evidence type="ECO:0000256" key="1">
    <source>
        <dbReference type="ARBA" id="ARBA00022741"/>
    </source>
</evidence>
<proteinExistence type="predicted"/>
<dbReference type="Proteomes" id="UP000193355">
    <property type="component" value="Unassembled WGS sequence"/>
</dbReference>
<dbReference type="InterPro" id="IPR001650">
    <property type="entry name" value="Helicase_C-like"/>
</dbReference>
<dbReference type="Gene3D" id="3.40.960.10">
    <property type="entry name" value="VSR Endonuclease"/>
    <property type="match status" value="1"/>
</dbReference>
<keyword evidence="1" id="KW-0547">Nucleotide-binding</keyword>